<name>A0ABR7QAB3_9FLAO</name>
<dbReference type="EMBL" id="JACGWS010000006">
    <property type="protein sequence ID" value="MBC8755333.1"/>
    <property type="molecule type" value="Genomic_DNA"/>
</dbReference>
<keyword evidence="1" id="KW-0812">Transmembrane</keyword>
<feature type="transmembrane region" description="Helical" evidence="1">
    <location>
        <begin position="222"/>
        <end position="240"/>
    </location>
</feature>
<feature type="transmembrane region" description="Helical" evidence="1">
    <location>
        <begin position="196"/>
        <end position="216"/>
    </location>
</feature>
<feature type="transmembrane region" description="Helical" evidence="1">
    <location>
        <begin position="30"/>
        <end position="53"/>
    </location>
</feature>
<accession>A0ABR7QAB3</accession>
<evidence type="ECO:0000313" key="2">
    <source>
        <dbReference type="EMBL" id="MBC8755333.1"/>
    </source>
</evidence>
<keyword evidence="3" id="KW-1185">Reference proteome</keyword>
<gene>
    <name evidence="2" type="ORF">H2O64_11650</name>
</gene>
<dbReference type="NCBIfam" id="TIGR04370">
    <property type="entry name" value="glyco_rpt_poly"/>
    <property type="match status" value="1"/>
</dbReference>
<protein>
    <submittedName>
        <fullName evidence="2">Oligosaccharide repeat unit polymerase</fullName>
    </submittedName>
</protein>
<feature type="transmembrane region" description="Helical" evidence="1">
    <location>
        <begin position="118"/>
        <end position="137"/>
    </location>
</feature>
<organism evidence="2 3">
    <name type="scientific">Kordia aestuariivivens</name>
    <dbReference type="NCBI Taxonomy" id="2759037"/>
    <lineage>
        <taxon>Bacteria</taxon>
        <taxon>Pseudomonadati</taxon>
        <taxon>Bacteroidota</taxon>
        <taxon>Flavobacteriia</taxon>
        <taxon>Flavobacteriales</taxon>
        <taxon>Flavobacteriaceae</taxon>
        <taxon>Kordia</taxon>
    </lineage>
</organism>
<feature type="transmembrane region" description="Helical" evidence="1">
    <location>
        <begin position="169"/>
        <end position="189"/>
    </location>
</feature>
<reference evidence="2 3" key="1">
    <citation type="submission" date="2020-07" db="EMBL/GenBank/DDBJ databases">
        <title>Description of Kordia aestuariivivens sp. nov., isolated from a tidal flat.</title>
        <authorList>
            <person name="Park S."/>
            <person name="Yoon J.-H."/>
        </authorList>
    </citation>
    <scope>NUCLEOTIDE SEQUENCE [LARGE SCALE GENOMIC DNA]</scope>
    <source>
        <strain evidence="2 3">YSTF-M3</strain>
    </source>
</reference>
<dbReference type="Proteomes" id="UP000619238">
    <property type="component" value="Unassembled WGS sequence"/>
</dbReference>
<evidence type="ECO:0000313" key="3">
    <source>
        <dbReference type="Proteomes" id="UP000619238"/>
    </source>
</evidence>
<feature type="transmembrane region" description="Helical" evidence="1">
    <location>
        <begin position="6"/>
        <end position="23"/>
    </location>
</feature>
<keyword evidence="1" id="KW-1133">Transmembrane helix</keyword>
<evidence type="ECO:0000256" key="1">
    <source>
        <dbReference type="SAM" id="Phobius"/>
    </source>
</evidence>
<feature type="transmembrane region" description="Helical" evidence="1">
    <location>
        <begin position="73"/>
        <end position="97"/>
    </location>
</feature>
<keyword evidence="1" id="KW-0472">Membrane</keyword>
<feature type="transmembrane region" description="Helical" evidence="1">
    <location>
        <begin position="261"/>
        <end position="278"/>
    </location>
</feature>
<sequence length="451" mass="52915">MTATYVLIFVLLFHIILFRKMIFRWNAFGIFFIATCIFSIVGIMMFPFMKLYAMRTFMTFKLEMITDQDVFRTQMLAVGGVLIVLYAYVFGLLLMYKRVECIDHFKIESPIKNNLSKVNFYFILIFISCFLLIYLLIKRNILISGFFDGLIGRKPEALLISRRGITSNYLYVVITYNLLPFLTIVGLFLMMKKKTLASRLLFIGLFSVSFLLILLLFQKRPLILFLLSLFLSAFVFKKYINIREKRVRTAKEKKKLRRRTMIIGASLFSILLLLYYSATTYKFDNIFEGVWKLTEVVLTRVFGRLSIPAFCYVHYFPAVDDHYALTNIGMFSKIFRFELYPDSKVLYEYFTRNNKEGSLAINSVLDFYGAFGYTGFIIGNTIMGLLLSALDAFLNRLEKNNINIIFIVFCFVFAYYLSQASLARSLLGYGFFFFMIAWLFLQKNFRIKFRP</sequence>
<feature type="transmembrane region" description="Helical" evidence="1">
    <location>
        <begin position="423"/>
        <end position="441"/>
    </location>
</feature>
<dbReference type="RefSeq" id="WP_187562379.1">
    <property type="nucleotide sequence ID" value="NZ_JACGWS010000006.1"/>
</dbReference>
<feature type="transmembrane region" description="Helical" evidence="1">
    <location>
        <begin position="401"/>
        <end position="417"/>
    </location>
</feature>
<feature type="transmembrane region" description="Helical" evidence="1">
    <location>
        <begin position="370"/>
        <end position="394"/>
    </location>
</feature>
<comment type="caution">
    <text evidence="2">The sequence shown here is derived from an EMBL/GenBank/DDBJ whole genome shotgun (WGS) entry which is preliminary data.</text>
</comment>
<proteinExistence type="predicted"/>